<evidence type="ECO:0000313" key="1">
    <source>
        <dbReference type="EMBL" id="SMC40191.1"/>
    </source>
</evidence>
<comment type="caution">
    <text evidence="1">The sequence shown here is derived from an EMBL/GenBank/DDBJ whole genome shotgun (WGS) entry which is preliminary data.</text>
</comment>
<organism evidence="1 2">
    <name type="scientific">Aristaeella lactis</name>
    <dbReference type="NCBI Taxonomy" id="3046383"/>
    <lineage>
        <taxon>Bacteria</taxon>
        <taxon>Bacillati</taxon>
        <taxon>Bacillota</taxon>
        <taxon>Clostridia</taxon>
        <taxon>Eubacteriales</taxon>
        <taxon>Aristaeellaceae</taxon>
        <taxon>Aristaeella</taxon>
    </lineage>
</organism>
<sequence>MEPYTIEDIELLRKKSGLSYQEAVALLDYHNGSLARAIIDLEKSGRLKNEEDIQKEGTRTMSENGRKNETKEKALNLLQKLYRSRIKIRKGDTSIVNVSVLFGGLCLLFAPHMTIAGVIVSMILGYQFSFSGMDPEFASDSLEKMVKNAAQNAKSSVSNVVKTITNDEKMKKGHMQFELNINKDDQKKAEKENDTKDSAVFGNEPQELRDQAKELEETMDSFFESNPAATTYHSAYSAAASSVPTIQVPVQTETKEGEVSIDDDQDGFSSVTIG</sequence>
<dbReference type="Proteomes" id="UP000192328">
    <property type="component" value="Unassembled WGS sequence"/>
</dbReference>
<protein>
    <submittedName>
        <fullName evidence="1">Uncharacterized protein</fullName>
    </submittedName>
</protein>
<reference evidence="1" key="1">
    <citation type="submission" date="2017-04" db="EMBL/GenBank/DDBJ databases">
        <authorList>
            <person name="Varghese N."/>
            <person name="Submissions S."/>
        </authorList>
    </citation>
    <scope>NUCLEOTIDE SEQUENCE</scope>
    <source>
        <strain evidence="1">WTE2008</strain>
    </source>
</reference>
<keyword evidence="2" id="KW-1185">Reference proteome</keyword>
<dbReference type="EMBL" id="FWXZ01000001">
    <property type="protein sequence ID" value="SMC40191.1"/>
    <property type="molecule type" value="Genomic_DNA"/>
</dbReference>
<proteinExistence type="predicted"/>
<accession>A0AC61PIV9</accession>
<name>A0AC61PIV9_9FIRM</name>
<gene>
    <name evidence="1" type="ORF">SAMN06297397_0663</name>
</gene>
<evidence type="ECO:0000313" key="2">
    <source>
        <dbReference type="Proteomes" id="UP000192328"/>
    </source>
</evidence>